<dbReference type="PANTHER" id="PTHR43677:SF1">
    <property type="entry name" value="ACRYLYL-COA REDUCTASE ACUI-RELATED"/>
    <property type="match status" value="1"/>
</dbReference>
<dbReference type="OrthoDB" id="9782155at2"/>
<organism evidence="2 3">
    <name type="scientific">Mycolicibacterium bacteremicum</name>
    <name type="common">Mycobacterium bacteremicum</name>
    <dbReference type="NCBI Taxonomy" id="564198"/>
    <lineage>
        <taxon>Bacteria</taxon>
        <taxon>Bacillati</taxon>
        <taxon>Actinomycetota</taxon>
        <taxon>Actinomycetes</taxon>
        <taxon>Mycobacteriales</taxon>
        <taxon>Mycobacteriaceae</taxon>
        <taxon>Mycolicibacterium</taxon>
    </lineage>
</organism>
<protein>
    <submittedName>
        <fullName evidence="2">Oxidoreductase</fullName>
    </submittedName>
</protein>
<dbReference type="SUPFAM" id="SSF50129">
    <property type="entry name" value="GroES-like"/>
    <property type="match status" value="1"/>
</dbReference>
<dbReference type="NCBIfam" id="TIGR02823">
    <property type="entry name" value="oxido_YhdH"/>
    <property type="match status" value="1"/>
</dbReference>
<accession>A0A1W9Z1D4</accession>
<comment type="caution">
    <text evidence="2">The sequence shown here is derived from an EMBL/GenBank/DDBJ whole genome shotgun (WGS) entry which is preliminary data.</text>
</comment>
<dbReference type="InterPro" id="IPR014188">
    <property type="entry name" value="Acrylyl-CoA_reductase_AcuI"/>
</dbReference>
<dbReference type="InterPro" id="IPR013154">
    <property type="entry name" value="ADH-like_N"/>
</dbReference>
<dbReference type="InterPro" id="IPR036291">
    <property type="entry name" value="NAD(P)-bd_dom_sf"/>
</dbReference>
<dbReference type="InterPro" id="IPR013149">
    <property type="entry name" value="ADH-like_C"/>
</dbReference>
<dbReference type="CDD" id="cd08288">
    <property type="entry name" value="MDR_yhdh"/>
    <property type="match status" value="1"/>
</dbReference>
<dbReference type="GO" id="GO:0043957">
    <property type="term" value="F:acryloyl-CoA reductase (NADPH) activity"/>
    <property type="evidence" value="ECO:0007669"/>
    <property type="project" value="TreeGrafter"/>
</dbReference>
<name>A0A1W9Z1D4_MYCBA</name>
<dbReference type="EMBL" id="MVHJ01000004">
    <property type="protein sequence ID" value="ORA06105.1"/>
    <property type="molecule type" value="Genomic_DNA"/>
</dbReference>
<dbReference type="AlphaFoldDB" id="A0A1W9Z1D4"/>
<dbReference type="SUPFAM" id="SSF51735">
    <property type="entry name" value="NAD(P)-binding Rossmann-fold domains"/>
    <property type="match status" value="1"/>
</dbReference>
<proteinExistence type="predicted"/>
<dbReference type="Gene3D" id="3.40.50.720">
    <property type="entry name" value="NAD(P)-binding Rossmann-like Domain"/>
    <property type="match status" value="1"/>
</dbReference>
<evidence type="ECO:0000313" key="2">
    <source>
        <dbReference type="EMBL" id="ORA06105.1"/>
    </source>
</evidence>
<evidence type="ECO:0000259" key="1">
    <source>
        <dbReference type="SMART" id="SM00829"/>
    </source>
</evidence>
<dbReference type="STRING" id="564198.BST17_07180"/>
<dbReference type="InterPro" id="IPR020843">
    <property type="entry name" value="ER"/>
</dbReference>
<dbReference type="Proteomes" id="UP000192366">
    <property type="component" value="Unassembled WGS sequence"/>
</dbReference>
<keyword evidence="3" id="KW-1185">Reference proteome</keyword>
<dbReference type="SMART" id="SM00829">
    <property type="entry name" value="PKS_ER"/>
    <property type="match status" value="1"/>
</dbReference>
<sequence length="335" mass="34283">MAPAATDTTRALIADSSGPETVLEVRSLPVADLGDGDVLIAVSWSSVNFKDALATSKDGKVARIDPLIPGIDLAGTVVDPGDSGLAEGAEVLVHGYDLGVAHHGGYSEYARVPADWVVPLPDGLTLREAMILGTAGFTAALSVIALEERGLTMNVEGPILVTGATGGVGSVAVSILAARGFSVTAVTGKADAADWLRTLGAADVVDRSALGDPKRPLQKEAWSAAVDSVGGETLAAVLASLRYGAAVAASGNAGGVALPTTVFPFILRGISLLGIDSVQCPIGRRRDVWARLGRDLRPPLLDELVADEVGLDDVPAALHRIRGGGNRGRTVVKVR</sequence>
<dbReference type="InterPro" id="IPR011032">
    <property type="entry name" value="GroES-like_sf"/>
</dbReference>
<feature type="domain" description="Enoyl reductase (ER)" evidence="1">
    <location>
        <begin position="18"/>
        <end position="332"/>
    </location>
</feature>
<reference evidence="2 3" key="1">
    <citation type="submission" date="2017-02" db="EMBL/GenBank/DDBJ databases">
        <title>The new phylogeny of genus Mycobacterium.</title>
        <authorList>
            <person name="Tortoli E."/>
            <person name="Trovato A."/>
            <person name="Cirillo D.M."/>
        </authorList>
    </citation>
    <scope>NUCLEOTIDE SEQUENCE [LARGE SCALE GENOMIC DNA]</scope>
    <source>
        <strain evidence="2 3">DSM 45578</strain>
    </source>
</reference>
<dbReference type="InterPro" id="IPR051397">
    <property type="entry name" value="Zn-ADH-like_protein"/>
</dbReference>
<dbReference type="PANTHER" id="PTHR43677">
    <property type="entry name" value="SHORT-CHAIN DEHYDROGENASE/REDUCTASE"/>
    <property type="match status" value="1"/>
</dbReference>
<evidence type="ECO:0000313" key="3">
    <source>
        <dbReference type="Proteomes" id="UP000192366"/>
    </source>
</evidence>
<dbReference type="RefSeq" id="WP_083056543.1">
    <property type="nucleotide sequence ID" value="NZ_JACKVM010000008.1"/>
</dbReference>
<gene>
    <name evidence="2" type="ORF">BST17_07180</name>
</gene>
<dbReference type="Pfam" id="PF08240">
    <property type="entry name" value="ADH_N"/>
    <property type="match status" value="1"/>
</dbReference>
<dbReference type="Gene3D" id="3.90.180.10">
    <property type="entry name" value="Medium-chain alcohol dehydrogenases, catalytic domain"/>
    <property type="match status" value="1"/>
</dbReference>
<dbReference type="Pfam" id="PF00107">
    <property type="entry name" value="ADH_zinc_N"/>
    <property type="match status" value="1"/>
</dbReference>